<name>A0ABZ1W9X9_9ACTN</name>
<keyword evidence="3" id="KW-1185">Reference proteome</keyword>
<dbReference type="PANTHER" id="PTHR35400:SF3">
    <property type="entry name" value="SLL1072 PROTEIN"/>
    <property type="match status" value="1"/>
</dbReference>
<dbReference type="Gene3D" id="3.90.1570.10">
    <property type="entry name" value="tt1808, chain A"/>
    <property type="match status" value="1"/>
</dbReference>
<reference evidence="2 3" key="1">
    <citation type="submission" date="2022-10" db="EMBL/GenBank/DDBJ databases">
        <title>The complete genomes of actinobacterial strains from the NBC collection.</title>
        <authorList>
            <person name="Joergensen T.S."/>
            <person name="Alvarez Arevalo M."/>
            <person name="Sterndorff E.B."/>
            <person name="Faurdal D."/>
            <person name="Vuksanovic O."/>
            <person name="Mourched A.-S."/>
            <person name="Charusanti P."/>
            <person name="Shaw S."/>
            <person name="Blin K."/>
            <person name="Weber T."/>
        </authorList>
    </citation>
    <scope>NUCLEOTIDE SEQUENCE [LARGE SCALE GENOMIC DNA]</scope>
    <source>
        <strain evidence="2 3">NBC_01247</strain>
    </source>
</reference>
<evidence type="ECO:0000259" key="1">
    <source>
        <dbReference type="Pfam" id="PF05685"/>
    </source>
</evidence>
<dbReference type="PANTHER" id="PTHR35400">
    <property type="entry name" value="SLR1083 PROTEIN"/>
    <property type="match status" value="1"/>
</dbReference>
<protein>
    <submittedName>
        <fullName evidence="2">Uma2 family endonuclease</fullName>
    </submittedName>
</protein>
<dbReference type="Proteomes" id="UP001432014">
    <property type="component" value="Chromosome"/>
</dbReference>
<dbReference type="InterPro" id="IPR012296">
    <property type="entry name" value="Nuclease_put_TT1808"/>
</dbReference>
<dbReference type="InterPro" id="IPR011335">
    <property type="entry name" value="Restrct_endonuc-II-like"/>
</dbReference>
<dbReference type="CDD" id="cd06260">
    <property type="entry name" value="DUF820-like"/>
    <property type="match status" value="1"/>
</dbReference>
<evidence type="ECO:0000313" key="2">
    <source>
        <dbReference type="EMBL" id="WUS57661.1"/>
    </source>
</evidence>
<dbReference type="EMBL" id="CP108482">
    <property type="protein sequence ID" value="WUS57661.1"/>
    <property type="molecule type" value="Genomic_DNA"/>
</dbReference>
<gene>
    <name evidence="2" type="ORF">OG469_20380</name>
</gene>
<evidence type="ECO:0000313" key="3">
    <source>
        <dbReference type="Proteomes" id="UP001432014"/>
    </source>
</evidence>
<keyword evidence="2" id="KW-0540">Nuclease</keyword>
<feature type="domain" description="Putative restriction endonuclease" evidence="1">
    <location>
        <begin position="24"/>
        <end position="186"/>
    </location>
</feature>
<dbReference type="RefSeq" id="WP_329496644.1">
    <property type="nucleotide sequence ID" value="NZ_CP108460.1"/>
</dbReference>
<accession>A0ABZ1W9X9</accession>
<dbReference type="InterPro" id="IPR008538">
    <property type="entry name" value="Uma2"/>
</dbReference>
<dbReference type="SUPFAM" id="SSF52980">
    <property type="entry name" value="Restriction endonuclease-like"/>
    <property type="match status" value="1"/>
</dbReference>
<keyword evidence="2" id="KW-0378">Hydrolase</keyword>
<dbReference type="Pfam" id="PF05685">
    <property type="entry name" value="Uma2"/>
    <property type="match status" value="1"/>
</dbReference>
<sequence>MIALAVEETVVDLDQALWQVWKAMDVPQGFRAEIIEGAIEMSPTGGIRHFTVNRNLSHALYEHLQGSGYTSGQDGNVIHGLKVLVPDVFVSPEDLEEVEHPDGLGVLASGVVLVVETVSPGSESRKRDLVRKHRAYATAGIPVHVIIDDFDDGGSVTVLSGPDPARGSYASSVRTPYGEEAIVPEGPAKGFVIGPGITGGPR</sequence>
<proteinExistence type="predicted"/>
<organism evidence="2 3">
    <name type="scientific">Kitasatospora herbaricolor</name>
    <dbReference type="NCBI Taxonomy" id="68217"/>
    <lineage>
        <taxon>Bacteria</taxon>
        <taxon>Bacillati</taxon>
        <taxon>Actinomycetota</taxon>
        <taxon>Actinomycetes</taxon>
        <taxon>Kitasatosporales</taxon>
        <taxon>Streptomycetaceae</taxon>
        <taxon>Kitasatospora</taxon>
    </lineage>
</organism>
<keyword evidence="2" id="KW-0255">Endonuclease</keyword>
<dbReference type="GO" id="GO:0004519">
    <property type="term" value="F:endonuclease activity"/>
    <property type="evidence" value="ECO:0007669"/>
    <property type="project" value="UniProtKB-KW"/>
</dbReference>